<protein>
    <submittedName>
        <fullName evidence="3">Uncharacterized protein</fullName>
    </submittedName>
</protein>
<evidence type="ECO:0000313" key="4">
    <source>
        <dbReference type="Proteomes" id="UP000244005"/>
    </source>
</evidence>
<evidence type="ECO:0000256" key="2">
    <source>
        <dbReference type="ARBA" id="ARBA00023157"/>
    </source>
</evidence>
<keyword evidence="2" id="KW-1015">Disulfide bond</keyword>
<dbReference type="PANTHER" id="PTHR46403:SF1">
    <property type="entry name" value="TP53-REGULATED INHIBITOR OF APOPTOSIS 1"/>
    <property type="match status" value="1"/>
</dbReference>
<accession>A0A2R6WCY4</accession>
<dbReference type="OMA" id="GNTSAEC"/>
<dbReference type="AlphaFoldDB" id="A0A2R6WCY4"/>
<dbReference type="PROSITE" id="PS51808">
    <property type="entry name" value="CHCH"/>
    <property type="match status" value="1"/>
</dbReference>
<evidence type="ECO:0000313" key="3">
    <source>
        <dbReference type="EMBL" id="PTQ31703.1"/>
    </source>
</evidence>
<keyword evidence="4" id="KW-1185">Reference proteome</keyword>
<comment type="similarity">
    <text evidence="1">Belongs to the TRIAP1/MDM35 family.</text>
</comment>
<proteinExistence type="inferred from homology"/>
<evidence type="ECO:0000256" key="1">
    <source>
        <dbReference type="ARBA" id="ARBA00006196"/>
    </source>
</evidence>
<sequence>MKADGDGASARSKGGEMQSCSALKMAYNDCFNRWYTDKFLKGQWDKEECLVEWEAYRACLSKRLEDRNLSHLLRIETSMHASNRNE</sequence>
<dbReference type="Proteomes" id="UP000244005">
    <property type="component" value="Unassembled WGS sequence"/>
</dbReference>
<organism evidence="3 4">
    <name type="scientific">Marchantia polymorpha</name>
    <name type="common">Common liverwort</name>
    <name type="synonym">Marchantia aquatica</name>
    <dbReference type="NCBI Taxonomy" id="3197"/>
    <lineage>
        <taxon>Eukaryota</taxon>
        <taxon>Viridiplantae</taxon>
        <taxon>Streptophyta</taxon>
        <taxon>Embryophyta</taxon>
        <taxon>Marchantiophyta</taxon>
        <taxon>Marchantiopsida</taxon>
        <taxon>Marchantiidae</taxon>
        <taxon>Marchantiales</taxon>
        <taxon>Marchantiaceae</taxon>
        <taxon>Marchantia</taxon>
    </lineage>
</organism>
<dbReference type="GO" id="GO:0005758">
    <property type="term" value="C:mitochondrial intermembrane space"/>
    <property type="evidence" value="ECO:0000318"/>
    <property type="project" value="GO_Central"/>
</dbReference>
<dbReference type="GO" id="GO:0005634">
    <property type="term" value="C:nucleus"/>
    <property type="evidence" value="ECO:0000318"/>
    <property type="project" value="GO_Central"/>
</dbReference>
<dbReference type="GO" id="GO:0045332">
    <property type="term" value="P:phospholipid translocation"/>
    <property type="evidence" value="ECO:0000318"/>
    <property type="project" value="GO_Central"/>
</dbReference>
<gene>
    <name evidence="3" type="ORF">MARPO_0108s0048</name>
</gene>
<dbReference type="EMBL" id="KZ772780">
    <property type="protein sequence ID" value="PTQ31703.1"/>
    <property type="molecule type" value="Genomic_DNA"/>
</dbReference>
<dbReference type="Pfam" id="PF05254">
    <property type="entry name" value="UPF0203"/>
    <property type="match status" value="1"/>
</dbReference>
<dbReference type="InterPro" id="IPR007918">
    <property type="entry name" value="MDM35_apoptosis"/>
</dbReference>
<dbReference type="OrthoDB" id="19091at2759"/>
<name>A0A2R6WCY4_MARPO</name>
<dbReference type="GO" id="GO:0120009">
    <property type="term" value="P:intermembrane lipid transfer"/>
    <property type="evidence" value="ECO:0007669"/>
    <property type="project" value="GOC"/>
</dbReference>
<dbReference type="Gramene" id="Mp8g14210.1">
    <property type="protein sequence ID" value="Mp8g14210.1.cds"/>
    <property type="gene ID" value="Mp8g14210"/>
</dbReference>
<reference evidence="4" key="1">
    <citation type="journal article" date="2017" name="Cell">
        <title>Insights into land plant evolution garnered from the Marchantia polymorpha genome.</title>
        <authorList>
            <person name="Bowman J.L."/>
            <person name="Kohchi T."/>
            <person name="Yamato K.T."/>
            <person name="Jenkins J."/>
            <person name="Shu S."/>
            <person name="Ishizaki K."/>
            <person name="Yamaoka S."/>
            <person name="Nishihama R."/>
            <person name="Nakamura Y."/>
            <person name="Berger F."/>
            <person name="Adam C."/>
            <person name="Aki S.S."/>
            <person name="Althoff F."/>
            <person name="Araki T."/>
            <person name="Arteaga-Vazquez M.A."/>
            <person name="Balasubrmanian S."/>
            <person name="Barry K."/>
            <person name="Bauer D."/>
            <person name="Boehm C.R."/>
            <person name="Briginshaw L."/>
            <person name="Caballero-Perez J."/>
            <person name="Catarino B."/>
            <person name="Chen F."/>
            <person name="Chiyoda S."/>
            <person name="Chovatia M."/>
            <person name="Davies K.M."/>
            <person name="Delmans M."/>
            <person name="Demura T."/>
            <person name="Dierschke T."/>
            <person name="Dolan L."/>
            <person name="Dorantes-Acosta A.E."/>
            <person name="Eklund D.M."/>
            <person name="Florent S.N."/>
            <person name="Flores-Sandoval E."/>
            <person name="Fujiyama A."/>
            <person name="Fukuzawa H."/>
            <person name="Galik B."/>
            <person name="Grimanelli D."/>
            <person name="Grimwood J."/>
            <person name="Grossniklaus U."/>
            <person name="Hamada T."/>
            <person name="Haseloff J."/>
            <person name="Hetherington A.J."/>
            <person name="Higo A."/>
            <person name="Hirakawa Y."/>
            <person name="Hundley H.N."/>
            <person name="Ikeda Y."/>
            <person name="Inoue K."/>
            <person name="Inoue S.I."/>
            <person name="Ishida S."/>
            <person name="Jia Q."/>
            <person name="Kakita M."/>
            <person name="Kanazawa T."/>
            <person name="Kawai Y."/>
            <person name="Kawashima T."/>
            <person name="Kennedy M."/>
            <person name="Kinose K."/>
            <person name="Kinoshita T."/>
            <person name="Kohara Y."/>
            <person name="Koide E."/>
            <person name="Komatsu K."/>
            <person name="Kopischke S."/>
            <person name="Kubo M."/>
            <person name="Kyozuka J."/>
            <person name="Lagercrantz U."/>
            <person name="Lin S.S."/>
            <person name="Lindquist E."/>
            <person name="Lipzen A.M."/>
            <person name="Lu C.W."/>
            <person name="De Luna E."/>
            <person name="Martienssen R.A."/>
            <person name="Minamino N."/>
            <person name="Mizutani M."/>
            <person name="Mizutani M."/>
            <person name="Mochizuki N."/>
            <person name="Monte I."/>
            <person name="Mosher R."/>
            <person name="Nagasaki H."/>
            <person name="Nakagami H."/>
            <person name="Naramoto S."/>
            <person name="Nishitani K."/>
            <person name="Ohtani M."/>
            <person name="Okamoto T."/>
            <person name="Okumura M."/>
            <person name="Phillips J."/>
            <person name="Pollak B."/>
            <person name="Reinders A."/>
            <person name="Rovekamp M."/>
            <person name="Sano R."/>
            <person name="Sawa S."/>
            <person name="Schmid M.W."/>
            <person name="Shirakawa M."/>
            <person name="Solano R."/>
            <person name="Spunde A."/>
            <person name="Suetsugu N."/>
            <person name="Sugano S."/>
            <person name="Sugiyama A."/>
            <person name="Sun R."/>
            <person name="Suzuki Y."/>
            <person name="Takenaka M."/>
            <person name="Takezawa D."/>
            <person name="Tomogane H."/>
            <person name="Tsuzuki M."/>
            <person name="Ueda T."/>
            <person name="Umeda M."/>
            <person name="Ward J.M."/>
            <person name="Watanabe Y."/>
            <person name="Yazaki K."/>
            <person name="Yokoyama R."/>
            <person name="Yoshitake Y."/>
            <person name="Yotsui I."/>
            <person name="Zachgo S."/>
            <person name="Schmutz J."/>
        </authorList>
    </citation>
    <scope>NUCLEOTIDE SEQUENCE [LARGE SCALE GENOMIC DNA]</scope>
    <source>
        <strain evidence="4">Tak-1</strain>
    </source>
</reference>
<dbReference type="PANTHER" id="PTHR46403">
    <property type="entry name" value="TP53-REGULATED INHIBITOR OF APOPTOSIS 1"/>
    <property type="match status" value="1"/>
</dbReference>